<keyword evidence="7" id="KW-1185">Reference proteome</keyword>
<keyword evidence="2" id="KW-0285">Flavoprotein</keyword>
<organism evidence="6 7">
    <name type="scientific">Microbacterium gilvum</name>
    <dbReference type="NCBI Taxonomy" id="1336204"/>
    <lineage>
        <taxon>Bacteria</taxon>
        <taxon>Bacillati</taxon>
        <taxon>Actinomycetota</taxon>
        <taxon>Actinomycetes</taxon>
        <taxon>Micrococcales</taxon>
        <taxon>Microbacteriaceae</taxon>
        <taxon>Microbacterium</taxon>
    </lineage>
</organism>
<sequence length="371" mass="39464">MAERIDVETVVIGGGVVGASAAWALARAGREVALLEAHEPAHAAGASHASTRNFNPSYAEPAYLRLLERALPLWRELEAEAGETILEQTGIVNRGPFPGSDLLRERAAAAGFAVETIPADEAARRWPGMRFASDSLFLPAGGRLWAERAVKAFHAIAAREGGVVRHGARVERVRVLGGDAVEAVAGHLTVRARRAIVAAGAWSSQLLDGVVTLPPLRVTEENPAHFALAAGDDGSGWPSFNHRAEPSGFEWLGPIYGLVSPGEGLKVGWHAVGPEVTPATRTFEPVPHVVAALRQYVREWMPGADPDRFEPISCTYTSRRSEDFILDTAGPIVVAAGFAGHGFKFAPALGEHLAALATGTGRPDPFFALRR</sequence>
<evidence type="ECO:0000256" key="3">
    <source>
        <dbReference type="ARBA" id="ARBA00022827"/>
    </source>
</evidence>
<dbReference type="Gene3D" id="3.50.50.60">
    <property type="entry name" value="FAD/NAD(P)-binding domain"/>
    <property type="match status" value="1"/>
</dbReference>
<evidence type="ECO:0000256" key="4">
    <source>
        <dbReference type="ARBA" id="ARBA00023002"/>
    </source>
</evidence>
<protein>
    <submittedName>
        <fullName evidence="6">N-methyl-L-tryptophan oxidase</fullName>
    </submittedName>
</protein>
<comment type="caution">
    <text evidence="6">The sequence shown here is derived from an EMBL/GenBank/DDBJ whole genome shotgun (WGS) entry which is preliminary data.</text>
</comment>
<name>A0ABP9ABX0_9MICO</name>
<keyword evidence="3" id="KW-0274">FAD</keyword>
<dbReference type="Gene3D" id="3.30.9.10">
    <property type="entry name" value="D-Amino Acid Oxidase, subunit A, domain 2"/>
    <property type="match status" value="1"/>
</dbReference>
<gene>
    <name evidence="6" type="primary">solA</name>
    <name evidence="6" type="ORF">GCM10023351_24490</name>
</gene>
<keyword evidence="4" id="KW-0560">Oxidoreductase</keyword>
<dbReference type="SUPFAM" id="SSF54373">
    <property type="entry name" value="FAD-linked reductases, C-terminal domain"/>
    <property type="match status" value="1"/>
</dbReference>
<evidence type="ECO:0000256" key="1">
    <source>
        <dbReference type="ARBA" id="ARBA00001974"/>
    </source>
</evidence>
<dbReference type="InterPro" id="IPR045170">
    <property type="entry name" value="MTOX"/>
</dbReference>
<dbReference type="Pfam" id="PF01266">
    <property type="entry name" value="DAO"/>
    <property type="match status" value="1"/>
</dbReference>
<dbReference type="Proteomes" id="UP001501645">
    <property type="component" value="Unassembled WGS sequence"/>
</dbReference>
<feature type="domain" description="FAD dependent oxidoreductase" evidence="5">
    <location>
        <begin position="9"/>
        <end position="356"/>
    </location>
</feature>
<dbReference type="InterPro" id="IPR036188">
    <property type="entry name" value="FAD/NAD-bd_sf"/>
</dbReference>
<evidence type="ECO:0000259" key="5">
    <source>
        <dbReference type="Pfam" id="PF01266"/>
    </source>
</evidence>
<evidence type="ECO:0000313" key="7">
    <source>
        <dbReference type="Proteomes" id="UP001501645"/>
    </source>
</evidence>
<accession>A0ABP9ABX0</accession>
<proteinExistence type="predicted"/>
<reference evidence="7" key="1">
    <citation type="journal article" date="2019" name="Int. J. Syst. Evol. Microbiol.">
        <title>The Global Catalogue of Microorganisms (GCM) 10K type strain sequencing project: providing services to taxonomists for standard genome sequencing and annotation.</title>
        <authorList>
            <consortium name="The Broad Institute Genomics Platform"/>
            <consortium name="The Broad Institute Genome Sequencing Center for Infectious Disease"/>
            <person name="Wu L."/>
            <person name="Ma J."/>
        </authorList>
    </citation>
    <scope>NUCLEOTIDE SEQUENCE [LARGE SCALE GENOMIC DNA]</scope>
    <source>
        <strain evidence="7">JCM 18537</strain>
    </source>
</reference>
<comment type="cofactor">
    <cofactor evidence="1">
        <name>FAD</name>
        <dbReference type="ChEBI" id="CHEBI:57692"/>
    </cofactor>
</comment>
<dbReference type="EMBL" id="BAABKO010000004">
    <property type="protein sequence ID" value="GAA4778643.1"/>
    <property type="molecule type" value="Genomic_DNA"/>
</dbReference>
<dbReference type="PANTHER" id="PTHR10961">
    <property type="entry name" value="PEROXISOMAL SARCOSINE OXIDASE"/>
    <property type="match status" value="1"/>
</dbReference>
<dbReference type="SUPFAM" id="SSF51905">
    <property type="entry name" value="FAD/NAD(P)-binding domain"/>
    <property type="match status" value="1"/>
</dbReference>
<evidence type="ECO:0000256" key="2">
    <source>
        <dbReference type="ARBA" id="ARBA00022630"/>
    </source>
</evidence>
<dbReference type="InterPro" id="IPR006076">
    <property type="entry name" value="FAD-dep_OxRdtase"/>
</dbReference>
<evidence type="ECO:0000313" key="6">
    <source>
        <dbReference type="EMBL" id="GAA4778643.1"/>
    </source>
</evidence>
<dbReference type="RefSeq" id="WP_345439570.1">
    <property type="nucleotide sequence ID" value="NZ_BAABKO010000004.1"/>
</dbReference>
<dbReference type="PANTHER" id="PTHR10961:SF7">
    <property type="entry name" value="FAD DEPENDENT OXIDOREDUCTASE DOMAIN-CONTAINING PROTEIN"/>
    <property type="match status" value="1"/>
</dbReference>